<comment type="caution">
    <text evidence="3">The sequence shown here is derived from an EMBL/GenBank/DDBJ whole genome shotgun (WGS) entry which is preliminary data.</text>
</comment>
<reference evidence="3 4" key="1">
    <citation type="journal article" date="2015" name="Genom Data">
        <title>Draft genome sequence of a multidrug-resistant Chryseobacterium indologenes isolate from Malaysia.</title>
        <authorList>
            <person name="Yu C.Y."/>
            <person name="Ang G.Y."/>
            <person name="Cheng H.J."/>
            <person name="Cheong Y.M."/>
            <person name="Yin W.F."/>
            <person name="Chan K.G."/>
        </authorList>
    </citation>
    <scope>NUCLEOTIDE SEQUENCE [LARGE SCALE GENOMIC DNA]</scope>
    <source>
        <strain evidence="3 4">CI_885</strain>
    </source>
</reference>
<evidence type="ECO:0000313" key="4">
    <source>
        <dbReference type="Proteomes" id="UP000037953"/>
    </source>
</evidence>
<dbReference type="RefSeq" id="WP_062698906.1">
    <property type="nucleotide sequence ID" value="NZ_LJOD01000005.1"/>
</dbReference>
<dbReference type="PANTHER" id="PTHR34978">
    <property type="entry name" value="POSSIBLE SENSOR-TRANSDUCER PROTEIN BLAR"/>
    <property type="match status" value="1"/>
</dbReference>
<keyword evidence="1" id="KW-0472">Membrane</keyword>
<dbReference type="EMBL" id="LJOD01000005">
    <property type="protein sequence ID" value="KPE51494.1"/>
    <property type="molecule type" value="Genomic_DNA"/>
</dbReference>
<accession>A0A0N0IWM8</accession>
<evidence type="ECO:0000313" key="3">
    <source>
        <dbReference type="EMBL" id="KPE51494.1"/>
    </source>
</evidence>
<dbReference type="PATRIC" id="fig|253.9.peg.3833"/>
<protein>
    <recommendedName>
        <fullName evidence="2">Peptidase M56 domain-containing protein</fullName>
    </recommendedName>
</protein>
<dbReference type="Pfam" id="PF05569">
    <property type="entry name" value="Peptidase_M56"/>
    <property type="match status" value="1"/>
</dbReference>
<keyword evidence="1" id="KW-0812">Transmembrane</keyword>
<reference evidence="4" key="2">
    <citation type="submission" date="2015-09" db="EMBL/GenBank/DDBJ databases">
        <title>Draft genome sequence of a multidrug-resistant Chryseobacterium indologenes isolate from Malaysia.</title>
        <authorList>
            <person name="Yu C.Y."/>
            <person name="Ang G.Y."/>
            <person name="Chan K.-G."/>
        </authorList>
    </citation>
    <scope>NUCLEOTIDE SEQUENCE [LARGE SCALE GENOMIC DNA]</scope>
    <source>
        <strain evidence="4">CI_885</strain>
    </source>
</reference>
<dbReference type="AlphaFoldDB" id="A0A0N0IWM8"/>
<dbReference type="InterPro" id="IPR052173">
    <property type="entry name" value="Beta-lactam_resp_regulator"/>
</dbReference>
<organism evidence="3 4">
    <name type="scientific">Chryseobacterium indologenes</name>
    <name type="common">Flavobacterium indologenes</name>
    <dbReference type="NCBI Taxonomy" id="253"/>
    <lineage>
        <taxon>Bacteria</taxon>
        <taxon>Pseudomonadati</taxon>
        <taxon>Bacteroidota</taxon>
        <taxon>Flavobacteriia</taxon>
        <taxon>Flavobacteriales</taxon>
        <taxon>Weeksellaceae</taxon>
        <taxon>Chryseobacterium group</taxon>
        <taxon>Chryseobacterium</taxon>
    </lineage>
</organism>
<feature type="transmembrane region" description="Helical" evidence="1">
    <location>
        <begin position="262"/>
        <end position="280"/>
    </location>
</feature>
<feature type="domain" description="Peptidase M56" evidence="2">
    <location>
        <begin position="119"/>
        <end position="252"/>
    </location>
</feature>
<dbReference type="OrthoDB" id="1522859at2"/>
<feature type="transmembrane region" description="Helical" evidence="1">
    <location>
        <begin position="6"/>
        <end position="22"/>
    </location>
</feature>
<keyword evidence="1" id="KW-1133">Transmembrane helix</keyword>
<feature type="transmembrane region" description="Helical" evidence="1">
    <location>
        <begin position="92"/>
        <end position="113"/>
    </location>
</feature>
<evidence type="ECO:0000259" key="2">
    <source>
        <dbReference type="Pfam" id="PF05569"/>
    </source>
</evidence>
<proteinExistence type="predicted"/>
<sequence>MIFIILKIILSSSLFIALYYLLLEKEKMFRFNRFFLIGSLVLSYAIPFITVTSEVSLPDRKAKPQVIFEEAAQQIAFVQPAKESFDWMNVVWIIYAGITIFLLTKSLLAIVSIKRIPGKKQIYQHYNIVLTKKKLSPFSFWNTIYLGENYVQNNMIDPGIFLHEKSHLDQKHSIDLIFIELLKIFTWFNPVLFLYKRAVITNHEFLADEAVLNSRFNIKDYQNLILNEIINSQKISLVHSFNFNNTKKRFIMMNAKKSKRILLKKAAAFTALIAATALFAEKKYTNTNTGTGTSKEMTYKNPHRATTPDPYKEFKDILNKYSDLLNNRQYAEFSKKITEKDKARLEELYAQLTDAQKDEQKITFFSVPAFKKRNPTENELISFLNKSNYAVWIDSKKIENSSLKNYKASDFSHVSISKVYKNARTARNPQPYQVSLMTHSSFEKYLKEKPATAMGFKGKGI</sequence>
<gene>
    <name evidence="3" type="ORF">AOB46_10185</name>
</gene>
<dbReference type="InterPro" id="IPR008756">
    <property type="entry name" value="Peptidase_M56"/>
</dbReference>
<dbReference type="PANTHER" id="PTHR34978:SF3">
    <property type="entry name" value="SLR0241 PROTEIN"/>
    <property type="match status" value="1"/>
</dbReference>
<name>A0A0N0IWM8_CHRID</name>
<evidence type="ECO:0000256" key="1">
    <source>
        <dbReference type="SAM" id="Phobius"/>
    </source>
</evidence>
<dbReference type="Proteomes" id="UP000037953">
    <property type="component" value="Unassembled WGS sequence"/>
</dbReference>
<feature type="transmembrane region" description="Helical" evidence="1">
    <location>
        <begin position="34"/>
        <end position="51"/>
    </location>
</feature>